<dbReference type="AlphaFoldDB" id="A0A671TSK6"/>
<dbReference type="GeneTree" id="ENSGT00940000164735"/>
<reference evidence="2" key="3">
    <citation type="submission" date="2025-09" db="UniProtKB">
        <authorList>
            <consortium name="Ensembl"/>
        </authorList>
    </citation>
    <scope>IDENTIFICATION</scope>
</reference>
<dbReference type="SUPFAM" id="SSF56672">
    <property type="entry name" value="DNA/RNA polymerases"/>
    <property type="match status" value="1"/>
</dbReference>
<reference evidence="2" key="1">
    <citation type="submission" date="2021-04" db="EMBL/GenBank/DDBJ databases">
        <authorList>
            <consortium name="Wellcome Sanger Institute Data Sharing"/>
        </authorList>
    </citation>
    <scope>NUCLEOTIDE SEQUENCE [LARGE SCALE GENOMIC DNA]</scope>
</reference>
<dbReference type="PROSITE" id="PS50878">
    <property type="entry name" value="RT_POL"/>
    <property type="match status" value="1"/>
</dbReference>
<name>A0A671TSK6_SPAAU</name>
<accession>A0A671TSK6</accession>
<dbReference type="InterPro" id="IPR000477">
    <property type="entry name" value="RT_dom"/>
</dbReference>
<organism evidence="2 3">
    <name type="scientific">Sparus aurata</name>
    <name type="common">Gilthead sea bream</name>
    <dbReference type="NCBI Taxonomy" id="8175"/>
    <lineage>
        <taxon>Eukaryota</taxon>
        <taxon>Metazoa</taxon>
        <taxon>Chordata</taxon>
        <taxon>Craniata</taxon>
        <taxon>Vertebrata</taxon>
        <taxon>Euteleostomi</taxon>
        <taxon>Actinopterygii</taxon>
        <taxon>Neopterygii</taxon>
        <taxon>Teleostei</taxon>
        <taxon>Neoteleostei</taxon>
        <taxon>Acanthomorphata</taxon>
        <taxon>Eupercaria</taxon>
        <taxon>Spariformes</taxon>
        <taxon>Sparidae</taxon>
        <taxon>Sparus</taxon>
    </lineage>
</organism>
<sequence>MSQAAEMVISLDAEKAFDRIEWDYLFSVLGKFGFGSKFISWKQLLYSAPSACVTTNFQRSEYFPLSRGTRQGCPMSPLLFAIAIEPLSIALKSSSCFTGIFRAGLEHRVSLYADDLLLYVTDPIGCVDNILQILTTFGSFSGYKLNISKTECFPVNNAAKRISAEALPFRLAHNSFRYLGINISHSLSSLHTNNFMKLVVEVRSDLARWDSLPLSLMGRINSVKMNILARFLFLFQCFPIFLSKSFIQMLDKMISKFIWAGKNPRARQTTLQRGKSDGGLALPNLLFYYWAANLPLSPICSNHLFPPSNADSAFTLWRERGLVRFSDLYSEGTFGSFNDLRVKFNLPQSHMFRYFQARNYARTHFTPFPQSPAGSLITKILSLPMARSKISVLYDLTSSSNMSPLEMVKSGWERELGFGLTDGWWREALIRVNSTSSCAHLSLVQFKVLHKIHFTRNRLSRLFPGTNDIGDRCGLPPADHVHMFFSCSKLVNFWSSFFKSLNNALNIKLEPCPLISIFGVPRNPTSLTKKNSDVVAFASLIARRRILLHWKSPNAPPTTSWLSDLMSFLSLEKVKYMP</sequence>
<dbReference type="Proteomes" id="UP000472265">
    <property type="component" value="Chromosome 17"/>
</dbReference>
<evidence type="ECO:0000313" key="3">
    <source>
        <dbReference type="Proteomes" id="UP000472265"/>
    </source>
</evidence>
<dbReference type="InParanoid" id="A0A671TSK6"/>
<dbReference type="Pfam" id="PF00078">
    <property type="entry name" value="RVT_1"/>
    <property type="match status" value="1"/>
</dbReference>
<feature type="domain" description="Reverse transcriptase" evidence="1">
    <location>
        <begin position="1"/>
        <end position="183"/>
    </location>
</feature>
<protein>
    <recommendedName>
        <fullName evidence="1">Reverse transcriptase domain-containing protein</fullName>
    </recommendedName>
</protein>
<keyword evidence="3" id="KW-1185">Reference proteome</keyword>
<reference evidence="2" key="2">
    <citation type="submission" date="2025-08" db="UniProtKB">
        <authorList>
            <consortium name="Ensembl"/>
        </authorList>
    </citation>
    <scope>IDENTIFICATION</scope>
</reference>
<evidence type="ECO:0000313" key="2">
    <source>
        <dbReference type="Ensembl" id="ENSSAUP00010004968.1"/>
    </source>
</evidence>
<dbReference type="CDD" id="cd01650">
    <property type="entry name" value="RT_nLTR_like"/>
    <property type="match status" value="1"/>
</dbReference>
<evidence type="ECO:0000259" key="1">
    <source>
        <dbReference type="PROSITE" id="PS50878"/>
    </source>
</evidence>
<dbReference type="PANTHER" id="PTHR31635:SF196">
    <property type="entry name" value="REVERSE TRANSCRIPTASE DOMAIN-CONTAINING PROTEIN-RELATED"/>
    <property type="match status" value="1"/>
</dbReference>
<dbReference type="Ensembl" id="ENSSAUT00010005366.1">
    <property type="protein sequence ID" value="ENSSAUP00010004968.1"/>
    <property type="gene ID" value="ENSSAUG00010002539.1"/>
</dbReference>
<dbReference type="PANTHER" id="PTHR31635">
    <property type="entry name" value="REVERSE TRANSCRIPTASE DOMAIN-CONTAINING PROTEIN-RELATED"/>
    <property type="match status" value="1"/>
</dbReference>
<proteinExistence type="predicted"/>
<dbReference type="InterPro" id="IPR043502">
    <property type="entry name" value="DNA/RNA_pol_sf"/>
</dbReference>